<evidence type="ECO:0000256" key="2">
    <source>
        <dbReference type="ARBA" id="ARBA00022741"/>
    </source>
</evidence>
<keyword evidence="1" id="KW-0436">Ligase</keyword>
<protein>
    <submittedName>
        <fullName evidence="5">Biotin carboxylase N-terminal domain-containing protein</fullName>
    </submittedName>
</protein>
<comment type="caution">
    <text evidence="5">The sequence shown here is derived from an EMBL/GenBank/DDBJ whole genome shotgun (WGS) entry which is preliminary data.</text>
</comment>
<dbReference type="InterPro" id="IPR011764">
    <property type="entry name" value="Biotin_carboxylation_dom"/>
</dbReference>
<evidence type="ECO:0000259" key="4">
    <source>
        <dbReference type="PROSITE" id="PS50979"/>
    </source>
</evidence>
<keyword evidence="2" id="KW-0547">Nucleotide-binding</keyword>
<dbReference type="SUPFAM" id="SSF52440">
    <property type="entry name" value="PreATP-grasp domain"/>
    <property type="match status" value="1"/>
</dbReference>
<reference evidence="6" key="1">
    <citation type="journal article" date="2019" name="Int. J. Syst. Evol. Microbiol.">
        <title>The Global Catalogue of Microorganisms (GCM) 10K type strain sequencing project: providing services to taxonomists for standard genome sequencing and annotation.</title>
        <authorList>
            <consortium name="The Broad Institute Genomics Platform"/>
            <consortium name="The Broad Institute Genome Sequencing Center for Infectious Disease"/>
            <person name="Wu L."/>
            <person name="Ma J."/>
        </authorList>
    </citation>
    <scope>NUCLEOTIDE SEQUENCE [LARGE SCALE GENOMIC DNA]</scope>
    <source>
        <strain evidence="6">KCTC 42247</strain>
    </source>
</reference>
<dbReference type="Pfam" id="PF00289">
    <property type="entry name" value="Biotin_carb_N"/>
    <property type="match status" value="1"/>
</dbReference>
<dbReference type="InterPro" id="IPR005481">
    <property type="entry name" value="BC-like_N"/>
</dbReference>
<dbReference type="Gene3D" id="3.30.470.20">
    <property type="entry name" value="ATP-grasp fold, B domain"/>
    <property type="match status" value="1"/>
</dbReference>
<evidence type="ECO:0000256" key="1">
    <source>
        <dbReference type="ARBA" id="ARBA00022598"/>
    </source>
</evidence>
<accession>A0ABW5UEU5</accession>
<sequence>MFKKLLIANRGENAIQVIRAAARMNIKTVAVYTYEDRFSLHGYKADESYQIGTVNQVSRPYDDVEEIMRIAIEHDVDAIHTGNGLLENDLQFTKRCQDVGITIVNSEYEGVLKMNKC</sequence>
<dbReference type="Proteomes" id="UP001597418">
    <property type="component" value="Unassembled WGS sequence"/>
</dbReference>
<dbReference type="EMBL" id="JBHUMB010000014">
    <property type="protein sequence ID" value="MFD2744436.1"/>
    <property type="molecule type" value="Genomic_DNA"/>
</dbReference>
<evidence type="ECO:0000256" key="3">
    <source>
        <dbReference type="ARBA" id="ARBA00022840"/>
    </source>
</evidence>
<dbReference type="InterPro" id="IPR016185">
    <property type="entry name" value="PreATP-grasp_dom_sf"/>
</dbReference>
<evidence type="ECO:0000313" key="6">
    <source>
        <dbReference type="Proteomes" id="UP001597418"/>
    </source>
</evidence>
<organism evidence="5 6">
    <name type="scientific">Sphingobacterium populi</name>
    <dbReference type="NCBI Taxonomy" id="1812824"/>
    <lineage>
        <taxon>Bacteria</taxon>
        <taxon>Pseudomonadati</taxon>
        <taxon>Bacteroidota</taxon>
        <taxon>Sphingobacteriia</taxon>
        <taxon>Sphingobacteriales</taxon>
        <taxon>Sphingobacteriaceae</taxon>
        <taxon>Sphingobacterium</taxon>
    </lineage>
</organism>
<keyword evidence="6" id="KW-1185">Reference proteome</keyword>
<dbReference type="PANTHER" id="PTHR45007">
    <property type="entry name" value="CARBOXYLASE, PUTATIVE (AFU_ORTHOLOGUE AFUA_5G07570)-RELATED"/>
    <property type="match status" value="1"/>
</dbReference>
<evidence type="ECO:0000313" key="5">
    <source>
        <dbReference type="EMBL" id="MFD2744436.1"/>
    </source>
</evidence>
<feature type="domain" description="Biotin carboxylation" evidence="4">
    <location>
        <begin position="1"/>
        <end position="117"/>
    </location>
</feature>
<dbReference type="PANTHER" id="PTHR45007:SF1">
    <property type="entry name" value="CARBOXYLASE, PUTATIVE (AFU_ORTHOLOGUE AFUA_5G07570)-RELATED"/>
    <property type="match status" value="1"/>
</dbReference>
<proteinExistence type="predicted"/>
<gene>
    <name evidence="5" type="ORF">ACFSQ6_13640</name>
</gene>
<keyword evidence="3" id="KW-0067">ATP-binding</keyword>
<name>A0ABW5UEU5_9SPHI</name>
<dbReference type="PROSITE" id="PS50979">
    <property type="entry name" value="BC"/>
    <property type="match status" value="1"/>
</dbReference>
<dbReference type="RefSeq" id="WP_380885106.1">
    <property type="nucleotide sequence ID" value="NZ_JBHUMB010000014.1"/>
</dbReference>